<evidence type="ECO:0000259" key="1">
    <source>
        <dbReference type="Pfam" id="PF04909"/>
    </source>
</evidence>
<keyword evidence="3" id="KW-1185">Reference proteome</keyword>
<dbReference type="SUPFAM" id="SSF51556">
    <property type="entry name" value="Metallo-dependent hydrolases"/>
    <property type="match status" value="1"/>
</dbReference>
<dbReference type="AlphaFoldDB" id="A0A544W474"/>
<keyword evidence="2" id="KW-0378">Hydrolase</keyword>
<dbReference type="GO" id="GO:0016787">
    <property type="term" value="F:hydrolase activity"/>
    <property type="evidence" value="ECO:0007669"/>
    <property type="project" value="UniProtKB-KW"/>
</dbReference>
<protein>
    <submittedName>
        <fullName evidence="2">Amidohydrolase family protein</fullName>
    </submittedName>
</protein>
<dbReference type="PANTHER" id="PTHR43383">
    <property type="entry name" value="NODULIN 6"/>
    <property type="match status" value="1"/>
</dbReference>
<dbReference type="InterPro" id="IPR006680">
    <property type="entry name" value="Amidohydro-rel"/>
</dbReference>
<gene>
    <name evidence="2" type="ORF">D8S82_08220</name>
</gene>
<dbReference type="EMBL" id="VIFX01000008">
    <property type="protein sequence ID" value="TQR87041.1"/>
    <property type="molecule type" value="Genomic_DNA"/>
</dbReference>
<dbReference type="Pfam" id="PF04909">
    <property type="entry name" value="Amidohydro_2"/>
    <property type="match status" value="1"/>
</dbReference>
<dbReference type="Gene3D" id="3.20.20.140">
    <property type="entry name" value="Metal-dependent hydrolases"/>
    <property type="match status" value="1"/>
</dbReference>
<organism evidence="2 3">
    <name type="scientific">Mycolicibacterium hodleri</name>
    <dbReference type="NCBI Taxonomy" id="49897"/>
    <lineage>
        <taxon>Bacteria</taxon>
        <taxon>Bacillati</taxon>
        <taxon>Actinomycetota</taxon>
        <taxon>Actinomycetes</taxon>
        <taxon>Mycobacteriales</taxon>
        <taxon>Mycobacteriaceae</taxon>
        <taxon>Mycolicibacterium</taxon>
    </lineage>
</organism>
<dbReference type="Proteomes" id="UP000315759">
    <property type="component" value="Unassembled WGS sequence"/>
</dbReference>
<comment type="caution">
    <text evidence="2">The sequence shown here is derived from an EMBL/GenBank/DDBJ whole genome shotgun (WGS) entry which is preliminary data.</text>
</comment>
<name>A0A544W474_9MYCO</name>
<sequence>MQAGELPDVFEGVRGGVPEPLAAHLQTVELVDHHVHGTFSQPVDRADFEASINEGSTDPVPSFMTQFDSPLGLSIRRWCAPLLGLEPLASADDYWARRSEFSPDDLSRIMLPAARIGRWVVDTGFKGDLITTPEALTALSGVPSSEILRLERLTEDLLDGGTSAEDFPDAFRAALRAAVDDPGVVGTKTIAAYRVGFDVDWTRPSDADVVAHARDFITGPRPLRVDDALLIAFGVHEAAEHGLPIQVHVGFGDRDMDLHRSDPMLLLPLLRTMTPVPVMLLHCYPFQRQAGYLAQAFDHVNFDVGLAVNYLGVRSTGLIAEAMETAPFAKQLYSSDAFGPPELHVLGSVLWRRAMGVVLGEWVRAGDCTDDDAIHVVNLIGVTNAQRVYGL</sequence>
<dbReference type="InterPro" id="IPR032466">
    <property type="entry name" value="Metal_Hydrolase"/>
</dbReference>
<evidence type="ECO:0000313" key="3">
    <source>
        <dbReference type="Proteomes" id="UP000315759"/>
    </source>
</evidence>
<reference evidence="2 3" key="1">
    <citation type="submission" date="2018-10" db="EMBL/GenBank/DDBJ databases">
        <title>Draft genome of Mycobacterium hodleri strain B.</title>
        <authorList>
            <person name="Amande T.J."/>
            <person name="Mcgenity T.J."/>
        </authorList>
    </citation>
    <scope>NUCLEOTIDE SEQUENCE [LARGE SCALE GENOMIC DNA]</scope>
    <source>
        <strain evidence="2 3">B</strain>
    </source>
</reference>
<dbReference type="PANTHER" id="PTHR43383:SF2">
    <property type="entry name" value="AMIDOHYDROLASE 2 FAMILY PROTEIN"/>
    <property type="match status" value="1"/>
</dbReference>
<evidence type="ECO:0000313" key="2">
    <source>
        <dbReference type="EMBL" id="TQR87041.1"/>
    </source>
</evidence>
<dbReference type="RefSeq" id="WP_142551613.1">
    <property type="nucleotide sequence ID" value="NZ_VIFX01000008.1"/>
</dbReference>
<accession>A0A544W474</accession>
<feature type="domain" description="Amidohydrolase-related" evidence="1">
    <location>
        <begin position="156"/>
        <end position="391"/>
    </location>
</feature>
<proteinExistence type="predicted"/>